<protein>
    <submittedName>
        <fullName evidence="1">Uncharacterized protein</fullName>
    </submittedName>
</protein>
<evidence type="ECO:0000313" key="1">
    <source>
        <dbReference type="EMBL" id="QGG47635.1"/>
    </source>
</evidence>
<evidence type="ECO:0000313" key="2">
    <source>
        <dbReference type="Proteomes" id="UP000366051"/>
    </source>
</evidence>
<dbReference type="AlphaFoldDB" id="A0A5Q2N4X7"/>
<name>A0A5Q2N4X7_9FIRM</name>
<gene>
    <name evidence="1" type="ORF">FTV88_1535</name>
</gene>
<sequence length="41" mass="4753">MDGVELEIAVDRHKATVLYKIRKEQSSHDVWGTALRWLTSL</sequence>
<dbReference type="Proteomes" id="UP000366051">
    <property type="component" value="Chromosome"/>
</dbReference>
<proteinExistence type="predicted"/>
<organism evidence="1 2">
    <name type="scientific">Heliorestis convoluta</name>
    <dbReference type="NCBI Taxonomy" id="356322"/>
    <lineage>
        <taxon>Bacteria</taxon>
        <taxon>Bacillati</taxon>
        <taxon>Bacillota</taxon>
        <taxon>Clostridia</taxon>
        <taxon>Eubacteriales</taxon>
        <taxon>Heliobacteriaceae</taxon>
        <taxon>Heliorestis</taxon>
    </lineage>
</organism>
<keyword evidence="2" id="KW-1185">Reference proteome</keyword>
<dbReference type="KEGG" id="hcv:FTV88_1535"/>
<accession>A0A5Q2N4X7</accession>
<dbReference type="EMBL" id="CP045875">
    <property type="protein sequence ID" value="QGG47635.1"/>
    <property type="molecule type" value="Genomic_DNA"/>
</dbReference>
<reference evidence="2" key="1">
    <citation type="submission" date="2019-11" db="EMBL/GenBank/DDBJ databases">
        <title>Genome sequence of Heliorestis convoluta strain HH, an alkaliphilic and minimalistic phototrophic bacterium from a soda lake in Egypt.</title>
        <authorList>
            <person name="Dewey E.D."/>
            <person name="Stokes L.M."/>
            <person name="Burchell B.M."/>
            <person name="Shaffer K.N."/>
            <person name="Huntington A.M."/>
            <person name="Baker J.M."/>
            <person name="Nadendla S."/>
            <person name="Giglio M.G."/>
            <person name="Touchman J.W."/>
            <person name="Blankenship R.E."/>
            <person name="Madigan M.T."/>
            <person name="Sattley W.M."/>
        </authorList>
    </citation>
    <scope>NUCLEOTIDE SEQUENCE [LARGE SCALE GENOMIC DNA]</scope>
    <source>
        <strain evidence="2">HH</strain>
    </source>
</reference>